<dbReference type="InterPro" id="IPR004182">
    <property type="entry name" value="GRAM"/>
</dbReference>
<evidence type="ECO:0008006" key="12">
    <source>
        <dbReference type="Google" id="ProtNLM"/>
    </source>
</evidence>
<reference evidence="10" key="1">
    <citation type="submission" date="2021-12" db="EMBL/GenBank/DDBJ databases">
        <authorList>
            <person name="King R."/>
        </authorList>
    </citation>
    <scope>NUCLEOTIDE SEQUENCE</scope>
</reference>
<dbReference type="InterPro" id="IPR037516">
    <property type="entry name" value="Tripartite_DENN"/>
</dbReference>
<keyword evidence="11" id="KW-1185">Reference proteome</keyword>
<dbReference type="GO" id="GO:0005085">
    <property type="term" value="F:guanyl-nucleotide exchange factor activity"/>
    <property type="evidence" value="ECO:0007669"/>
    <property type="project" value="TreeGrafter"/>
</dbReference>
<dbReference type="OrthoDB" id="74314at2759"/>
<dbReference type="InterPro" id="IPR011993">
    <property type="entry name" value="PH-like_dom_sf"/>
</dbReference>
<dbReference type="Gene3D" id="2.30.29.30">
    <property type="entry name" value="Pleckstrin-homology domain (PH domain)/Phosphotyrosine-binding domain (PTB)"/>
    <property type="match status" value="1"/>
</dbReference>
<proteinExistence type="inferred from homology"/>
<evidence type="ECO:0000256" key="3">
    <source>
        <dbReference type="ARBA" id="ARBA00022723"/>
    </source>
</evidence>
<evidence type="ECO:0000313" key="10">
    <source>
        <dbReference type="EMBL" id="CAH0561467.1"/>
    </source>
</evidence>
<feature type="region of interest" description="Disordered" evidence="5">
    <location>
        <begin position="1115"/>
        <end position="1144"/>
    </location>
</feature>
<feature type="domain" description="UDENN" evidence="8">
    <location>
        <begin position="6"/>
        <end position="436"/>
    </location>
</feature>
<keyword evidence="2" id="KW-0597">Phosphoprotein</keyword>
<dbReference type="PROSITE" id="PS50003">
    <property type="entry name" value="PH_DOMAIN"/>
    <property type="match status" value="1"/>
</dbReference>
<feature type="compositionally biased region" description="Acidic residues" evidence="5">
    <location>
        <begin position="820"/>
        <end position="833"/>
    </location>
</feature>
<comment type="similarity">
    <text evidence="1">Belongs to the protein-tyrosine phosphatase family. Non-receptor class myotubularin subfamily.</text>
</comment>
<dbReference type="CDD" id="cd14534">
    <property type="entry name" value="PTP-MTMR5-like"/>
    <property type="match status" value="1"/>
</dbReference>
<dbReference type="Gene3D" id="3.30.450.200">
    <property type="match status" value="1"/>
</dbReference>
<evidence type="ECO:0000256" key="4">
    <source>
        <dbReference type="ARBA" id="ARBA00022833"/>
    </source>
</evidence>
<feature type="compositionally biased region" description="Low complexity" evidence="5">
    <location>
        <begin position="1371"/>
        <end position="1382"/>
    </location>
</feature>
<dbReference type="PROSITE" id="PS00479">
    <property type="entry name" value="ZF_DAG_PE_1"/>
    <property type="match status" value="1"/>
</dbReference>
<dbReference type="PROSITE" id="PS50211">
    <property type="entry name" value="DENN"/>
    <property type="match status" value="1"/>
</dbReference>
<feature type="domain" description="Myotubularin phosphatase" evidence="9">
    <location>
        <begin position="1154"/>
        <end position="1715"/>
    </location>
</feature>
<dbReference type="Pfam" id="PF06602">
    <property type="entry name" value="Myotub-related"/>
    <property type="match status" value="1"/>
</dbReference>
<dbReference type="InterPro" id="IPR022096">
    <property type="entry name" value="SBF1/SBF2"/>
</dbReference>
<dbReference type="SMART" id="SM00568">
    <property type="entry name" value="GRAM"/>
    <property type="match status" value="1"/>
</dbReference>
<feature type="domain" description="Phorbol-ester/DAG-type" evidence="7">
    <location>
        <begin position="1851"/>
        <end position="1901"/>
    </location>
</feature>
<dbReference type="InterPro" id="IPR005113">
    <property type="entry name" value="uDENN_dom"/>
</dbReference>
<evidence type="ECO:0000259" key="7">
    <source>
        <dbReference type="PROSITE" id="PS50081"/>
    </source>
</evidence>
<dbReference type="GO" id="GO:0046872">
    <property type="term" value="F:metal ion binding"/>
    <property type="evidence" value="ECO:0007669"/>
    <property type="project" value="UniProtKB-KW"/>
</dbReference>
<dbReference type="SMART" id="SM00109">
    <property type="entry name" value="C1"/>
    <property type="match status" value="1"/>
</dbReference>
<dbReference type="SUPFAM" id="SSF57889">
    <property type="entry name" value="Cysteine-rich domain"/>
    <property type="match status" value="1"/>
</dbReference>
<dbReference type="GO" id="GO:0005737">
    <property type="term" value="C:cytoplasm"/>
    <property type="evidence" value="ECO:0007669"/>
    <property type="project" value="TreeGrafter"/>
</dbReference>
<keyword evidence="3" id="KW-0479">Metal-binding</keyword>
<dbReference type="InterPro" id="IPR043153">
    <property type="entry name" value="DENN_C"/>
</dbReference>
<evidence type="ECO:0000259" key="8">
    <source>
        <dbReference type="PROSITE" id="PS50211"/>
    </source>
</evidence>
<name>A0A9P0BAV6_BRAAE</name>
<dbReference type="PROSITE" id="PS51339">
    <property type="entry name" value="PPASE_MYOTUBULARIN"/>
    <property type="match status" value="1"/>
</dbReference>
<dbReference type="GO" id="GO:0016020">
    <property type="term" value="C:membrane"/>
    <property type="evidence" value="ECO:0007669"/>
    <property type="project" value="TreeGrafter"/>
</dbReference>
<dbReference type="PANTHER" id="PTHR10807">
    <property type="entry name" value="MYOTUBULARIN-RELATED"/>
    <property type="match status" value="1"/>
</dbReference>
<evidence type="ECO:0000256" key="1">
    <source>
        <dbReference type="ARBA" id="ARBA00007471"/>
    </source>
</evidence>
<dbReference type="Pfam" id="PF02893">
    <property type="entry name" value="GRAM"/>
    <property type="match status" value="1"/>
</dbReference>
<dbReference type="PANTHER" id="PTHR10807:SF109">
    <property type="entry name" value="SET DOMAIN BINDING FACTOR, ISOFORM A"/>
    <property type="match status" value="1"/>
</dbReference>
<accession>A0A9P0BAV6</accession>
<dbReference type="InterPro" id="IPR002219">
    <property type="entry name" value="PKC_DAG/PE"/>
</dbReference>
<dbReference type="SMART" id="SM00801">
    <property type="entry name" value="dDENN"/>
    <property type="match status" value="1"/>
</dbReference>
<dbReference type="Pfam" id="PF00130">
    <property type="entry name" value="C1_1"/>
    <property type="match status" value="1"/>
</dbReference>
<evidence type="ECO:0000259" key="6">
    <source>
        <dbReference type="PROSITE" id="PS50003"/>
    </source>
</evidence>
<dbReference type="InterPro" id="IPR010569">
    <property type="entry name" value="Myotubularin-like_Pase_dom"/>
</dbReference>
<dbReference type="InterPro" id="IPR005112">
    <property type="entry name" value="dDENN_dom"/>
</dbReference>
<feature type="domain" description="PH" evidence="6">
    <location>
        <begin position="1951"/>
        <end position="2055"/>
    </location>
</feature>
<dbReference type="Gene3D" id="3.30.60.20">
    <property type="match status" value="1"/>
</dbReference>
<dbReference type="SMART" id="SM00800">
    <property type="entry name" value="uDENN"/>
    <property type="match status" value="1"/>
</dbReference>
<dbReference type="SUPFAM" id="SSF52799">
    <property type="entry name" value="(Phosphotyrosine protein) phosphatases II"/>
    <property type="match status" value="1"/>
</dbReference>
<dbReference type="PROSITE" id="PS50081">
    <property type="entry name" value="ZF_DAG_PE_2"/>
    <property type="match status" value="1"/>
</dbReference>
<evidence type="ECO:0000256" key="5">
    <source>
        <dbReference type="SAM" id="MobiDB-lite"/>
    </source>
</evidence>
<dbReference type="CDD" id="cd20827">
    <property type="entry name" value="C1_Sbf-like"/>
    <property type="match status" value="1"/>
</dbReference>
<evidence type="ECO:0000256" key="2">
    <source>
        <dbReference type="ARBA" id="ARBA00022553"/>
    </source>
</evidence>
<dbReference type="Pfam" id="PF02141">
    <property type="entry name" value="DENN"/>
    <property type="match status" value="1"/>
</dbReference>
<dbReference type="Proteomes" id="UP001154078">
    <property type="component" value="Chromosome 7"/>
</dbReference>
<feature type="region of interest" description="Disordered" evidence="5">
    <location>
        <begin position="814"/>
        <end position="833"/>
    </location>
</feature>
<dbReference type="InterPro" id="IPR029021">
    <property type="entry name" value="Prot-tyrosine_phosphatase-like"/>
</dbReference>
<dbReference type="SMART" id="SM00233">
    <property type="entry name" value="PH"/>
    <property type="match status" value="1"/>
</dbReference>
<organism evidence="10 11">
    <name type="scientific">Brassicogethes aeneus</name>
    <name type="common">Rape pollen beetle</name>
    <name type="synonym">Meligethes aeneus</name>
    <dbReference type="NCBI Taxonomy" id="1431903"/>
    <lineage>
        <taxon>Eukaryota</taxon>
        <taxon>Metazoa</taxon>
        <taxon>Ecdysozoa</taxon>
        <taxon>Arthropoda</taxon>
        <taxon>Hexapoda</taxon>
        <taxon>Insecta</taxon>
        <taxon>Pterygota</taxon>
        <taxon>Neoptera</taxon>
        <taxon>Endopterygota</taxon>
        <taxon>Coleoptera</taxon>
        <taxon>Polyphaga</taxon>
        <taxon>Cucujiformia</taxon>
        <taxon>Nitidulidae</taxon>
        <taxon>Meligethinae</taxon>
        <taxon>Brassicogethes</taxon>
    </lineage>
</organism>
<dbReference type="InterPro" id="IPR001849">
    <property type="entry name" value="PH_domain"/>
</dbReference>
<evidence type="ECO:0000259" key="9">
    <source>
        <dbReference type="PROSITE" id="PS51339"/>
    </source>
</evidence>
<dbReference type="Pfam" id="PF12335">
    <property type="entry name" value="SBF2"/>
    <property type="match status" value="1"/>
</dbReference>
<protein>
    <recommendedName>
        <fullName evidence="12">Myotubularin-related protein 13</fullName>
    </recommendedName>
</protein>
<dbReference type="CDD" id="cd13208">
    <property type="entry name" value="PH-GRAM_MTMR5_MTMR13"/>
    <property type="match status" value="1"/>
</dbReference>
<dbReference type="InterPro" id="IPR001194">
    <property type="entry name" value="cDENN_dom"/>
</dbReference>
<dbReference type="FunFam" id="3.30.450.200:FF:000004">
    <property type="entry name" value="SET binding factor 2"/>
    <property type="match status" value="1"/>
</dbReference>
<dbReference type="InterPro" id="IPR046349">
    <property type="entry name" value="C1-like_sf"/>
</dbReference>
<dbReference type="CDD" id="cd01235">
    <property type="entry name" value="PH_Sbf1_hMTMR5"/>
    <property type="match status" value="1"/>
</dbReference>
<dbReference type="SMART" id="SM00799">
    <property type="entry name" value="DENN"/>
    <property type="match status" value="1"/>
</dbReference>
<dbReference type="InterPro" id="IPR030564">
    <property type="entry name" value="Myotubularin"/>
</dbReference>
<dbReference type="SUPFAM" id="SSF50729">
    <property type="entry name" value="PH domain-like"/>
    <property type="match status" value="2"/>
</dbReference>
<evidence type="ECO:0000313" key="11">
    <source>
        <dbReference type="Proteomes" id="UP001154078"/>
    </source>
</evidence>
<dbReference type="EMBL" id="OV121138">
    <property type="protein sequence ID" value="CAH0561467.1"/>
    <property type="molecule type" value="Genomic_DNA"/>
</dbReference>
<feature type="region of interest" description="Disordered" evidence="5">
    <location>
        <begin position="1343"/>
        <end position="1406"/>
    </location>
</feature>
<dbReference type="Pfam" id="PF03456">
    <property type="entry name" value="uDENN"/>
    <property type="match status" value="1"/>
</dbReference>
<dbReference type="Pfam" id="PF00169">
    <property type="entry name" value="PH"/>
    <property type="match status" value="1"/>
</dbReference>
<gene>
    <name evidence="10" type="ORF">MELIAE_LOCUS10992</name>
</gene>
<dbReference type="FunFam" id="3.40.50.11500:FF:000006">
    <property type="entry name" value="SET binding factor 2"/>
    <property type="match status" value="1"/>
</dbReference>
<dbReference type="Gene3D" id="3.40.50.11500">
    <property type="match status" value="1"/>
</dbReference>
<sequence length="2055" mass="230926">MSRLADYFVVVGYDHDKERSGISNGIILQRFPEKDWKDTPFIEGIEWFCQPQGWALGTERQEPRFFVSVLTDIDANRHYCACLCFNETVSITPSKPVDEEEDTVDTDAPLVRPIPSITHHSIMYAPKCLVLVSRLDYIETFRNCLGIIYTVYIENMPVPLETLVGNILGCIQVPPPGGPQVRFSIGAGDRQALQPPLSPSLPVTYTSVNLLFHQLGIRNVLTLFCAIMTEQKILFHSKSYNRLTEACRALTALMYPFRYSHVYIPLLPAPLVEVLSTPTPFIMGVHSSLKTEVAELMDVIVADLDGGSITIPDGVSLPLLPEPLLSQTQEALSIILQPELCCADHAFPPLAVRAPQPVMLDKEIRAIFMRTFAQLLQGYRSCLTLIRVHPKPVITFHKAAFLGERNLKECDFTTRVLDCMFFTSFVSERGPPWRPCDVWDELYSNLGELHKCEVQEPRLVLAHIQELAQQLYTNETPNPQSYAQKILVPSEGAFARIHQPPLPKVCPEQVQAIIDDGFLKDNIKSRLSSLRPIQPRIVPMGPHISNLNENKNIVSNSARRLEVLRNCVNCIFDNKISDARKTFPAVLRALQSKQARLALCNELSQHVSGTKAMLEHQQFDLVVRLMNCALQDASSMDEHGVAAALLPLATIFCRKLCTGIIQFAYTCIQEHPVWQNQQFWEAAFYMDVQKDIKSLYASRVDSLSPRLNNDSMVSPTSPRDSKDFTWQRRSTMLNRVQEATALEIAAEQMRIWNSIEQEKQKDLVTCEENTMYSQAIHYANRMVYLLIPLDIGSKHAHRHDSNYDDERASNSIANSVAESDSADAESGFEDQDPSETGLNVIRIVSRFIDKVCNEGGVTREHIRNLHAMIPGVVHMHIETLEAVHRESKRLPPIQKPKILSPNMLVGEECIMEGLRVYLLPDGREESGLLGGPPLLPAEGAIFLTNYRIIFKGIPCDSFACEQVIVRSFPVTSVTKEKKVAVHLAHLDQLLQEGLQLRSCGFQLMKLAFDEEVTAENVDTLRKLIHKIRHPPDVFHHFAFTGQVAVIQTPLHKNKEKNATLRGFAKKTLLKTARKAGFKQKSSSKRQKYVLQNISGNGESNKYLTSPGRMSLPVDDFNHHHLHHHHHDDEASMDDFESGPPSMVQAPTDAKTLERLAERSYVRDWQRLGLCGHGSSSSSSAAGSKTSPDHFRLTSVNSIYMMCRSYPALLVVPAAVTDESIRRFCRCYRQGRIPTITWRHSRTKALLIRGAGHHGKSVMGMLKSHPAPNASTETTSSFEQERYLSALVAATPVFSMRPTSTWGMYDSSLSIDSLLIAADDGLACTTLTPEVARRSNPFNKAIGTLGVFPRSSGGKGPKNFGRWGSLKDKRQSSQASLAAAPQSRPHPHHNRHSSDADNGADGGGGGGNVHTLQKAALYILGEKAQMKGVKVESAPKADFIPVDYYDIRHTKAAFKKLMRACVPSSLNVEPEHSFHKLIENSEWLQQIQNIMQLSGAVVDLLDLQGSSVSINLEDGWDTTAQVSSVAQICLDPYYRTLEGFRILVEKEWIGFGHRFSHRSNLNSNSQTSGFAPTFLQFLDVVHQIQNQYPMAFEFNDYYLRFLAYHSVSCRFRTFLFDCELERVESGVAAIEDKRGSLTSHHKSVDTISDDENIYPGGRCATTTQGANLGQSVFDYVEKQHARTPLFFNFMYTPDFEHPVLRPQNHLPSLEVWQYYLDEDLKHGPCYDPEIIQMDSQQEEEAEAADGVGNKSTRKIVTFGYDCINNTVPDAFSHLLEEIHKLETELGHLPQKWKVLWDKLELPMTDSLTRHASFSTALVRSHGRLVHKRSTLEILMRGKMVGATESSMVYSHPHRFDRYNHTTPTYCDYCSSLLWGPVKTGMRCVDCGYSCHEKCIDNVPKNCTKYKTACDSSATQTMSGNAGDNGSVSSGSARQTTSNQQYYEQFSSNVAENRTHEGHLYKRGALLKGWKQRWFVLDSIKHQLRYYDAVEDSHCKGYIDLAEVMSVNPAAPAPGPPKKTDDKSFFDLRTSRRNYNFCATDSATAQEWLEKLQACLQ</sequence>
<keyword evidence="4" id="KW-0862">Zinc</keyword>